<evidence type="ECO:0000313" key="3">
    <source>
        <dbReference type="Proteomes" id="UP000826254"/>
    </source>
</evidence>
<name>A0A8T8WD53_9EURY</name>
<dbReference type="EMBL" id="CP081958">
    <property type="protein sequence ID" value="QZP37765.1"/>
    <property type="molecule type" value="Genomic_DNA"/>
</dbReference>
<evidence type="ECO:0000313" key="2">
    <source>
        <dbReference type="EMBL" id="QZP37765.1"/>
    </source>
</evidence>
<proteinExistence type="predicted"/>
<organism evidence="2 3">
    <name type="scientific">Halobaculum magnesiiphilum</name>
    <dbReference type="NCBI Taxonomy" id="1017351"/>
    <lineage>
        <taxon>Archaea</taxon>
        <taxon>Methanobacteriati</taxon>
        <taxon>Methanobacteriota</taxon>
        <taxon>Stenosarchaea group</taxon>
        <taxon>Halobacteria</taxon>
        <taxon>Halobacteriales</taxon>
        <taxon>Haloferacaceae</taxon>
        <taxon>Halobaculum</taxon>
    </lineage>
</organism>
<feature type="region of interest" description="Disordered" evidence="1">
    <location>
        <begin position="1"/>
        <end position="29"/>
    </location>
</feature>
<dbReference type="Proteomes" id="UP000826254">
    <property type="component" value="Chromosome"/>
</dbReference>
<accession>A0A8T8WD53</accession>
<dbReference type="RefSeq" id="WP_222607573.1">
    <property type="nucleotide sequence ID" value="NZ_CP081958.1"/>
</dbReference>
<dbReference type="KEGG" id="hmp:K6T50_00865"/>
<protein>
    <submittedName>
        <fullName evidence="2">Uncharacterized protein</fullName>
    </submittedName>
</protein>
<gene>
    <name evidence="2" type="ORF">K6T50_00865</name>
</gene>
<sequence>MSETQSVSDEGAGRTAHTDRTAEAATETGMTWYEQDVSAQDYNGSVRTVWPQPWARAAGVGHKTEVTAVVHVPTGAMVSLPPGLSLDEFLSVVNNSEP</sequence>
<evidence type="ECO:0000256" key="1">
    <source>
        <dbReference type="SAM" id="MobiDB-lite"/>
    </source>
</evidence>
<dbReference type="GeneID" id="67176649"/>
<reference evidence="2 3" key="1">
    <citation type="journal article" date="2021" name="Int. J. Syst. Evol. Microbiol.">
        <title>Halobaculum halophilum sp. nov. and Halobaculum salinum sp. nov., isolated from salt lake and saline soil.</title>
        <authorList>
            <person name="Cui H.L."/>
            <person name="Shi X.W."/>
            <person name="Yin X.M."/>
            <person name="Yang X.Y."/>
            <person name="Hou J."/>
            <person name="Zhu L."/>
        </authorList>
    </citation>
    <scope>NUCLEOTIDE SEQUENCE [LARGE SCALE GENOMIC DNA]</scope>
    <source>
        <strain evidence="2 3">NBRC 109044</strain>
    </source>
</reference>
<keyword evidence="3" id="KW-1185">Reference proteome</keyword>
<dbReference type="AlphaFoldDB" id="A0A8T8WD53"/>